<gene>
    <name evidence="2" type="ORF">BDV96DRAFT_652675</name>
</gene>
<dbReference type="OrthoDB" id="3946789at2759"/>
<evidence type="ECO:0000313" key="2">
    <source>
        <dbReference type="EMBL" id="KAF2108742.1"/>
    </source>
</evidence>
<protein>
    <recommendedName>
        <fullName evidence="4">Metallo-beta-lactamase domain-containing protein</fullName>
    </recommendedName>
</protein>
<feature type="compositionally biased region" description="Basic and acidic residues" evidence="1">
    <location>
        <begin position="213"/>
        <end position="228"/>
    </location>
</feature>
<accession>A0A6A5YNU7</accession>
<proteinExistence type="predicted"/>
<dbReference type="Proteomes" id="UP000799770">
    <property type="component" value="Unassembled WGS sequence"/>
</dbReference>
<dbReference type="AlphaFoldDB" id="A0A6A5YNU7"/>
<dbReference type="SUPFAM" id="SSF56281">
    <property type="entry name" value="Metallo-hydrolase/oxidoreductase"/>
    <property type="match status" value="1"/>
</dbReference>
<dbReference type="EMBL" id="ML977346">
    <property type="protein sequence ID" value="KAF2108742.1"/>
    <property type="molecule type" value="Genomic_DNA"/>
</dbReference>
<feature type="compositionally biased region" description="Polar residues" evidence="1">
    <location>
        <begin position="729"/>
        <end position="740"/>
    </location>
</feature>
<dbReference type="PANTHER" id="PTHR30619">
    <property type="entry name" value="DNA INTERNALIZATION/COMPETENCE PROTEIN COMEC/REC2"/>
    <property type="match status" value="1"/>
</dbReference>
<sequence>METKAQFNARTNATIEIFKPTSQWVVDNFQVPVPLGDCSIHLLVEYGVIKRAIIMDGGKSADVFKAYEQILSAIHAVQNRYGHKWRFDAWVVTHWDEDHYEGVLDLFKANNMTWNLEGRVEKTFMGAFFKPDAYLICGADPGYLRGLDARQSNGKFFLPAAEQRQAPALIEHFGNRVLFGKDLIGMDLFTRRKELDLEGNDLVDDDNEEDGEERSRSEEDETLKQDDNRPRFCVVGANGVGIGGFEQDGDPDKNETSILAIIYWPHEGKCSYFTGGDGNPKVELEAVVPWIRKTFKHSGSVRMMKLDHHGSTKENLPKDTLNKLVVAKLKPRRILVTPGNQYGHPTYDVLTFLSWYFAKYRKGKGKLYTTRSAYWITKNNPTGKDINLGHHEEIVQVHREELQKFMADNHGDFTLDMAIALLYDNFIGDDETTKKLREEYVEDVNRSIPRAAREKAAYEEVGICLRTEEDALKRDVKAYLDGKVDEEPEATEFQDMNTTMKEYRQHTQSSAFEHWASMCKQPIIRSGNPYFLIRFTCSADDREERVWVRAPKGGEKVIKLITDDLKNPRLEEIADDGYDKLNFADYYGYKLPKTERYYKDSDDFRKDKKDTKSRVAQKIQRKNQFNDLKLLLEHVVLTDDNDMTEFPAGGAGFFNALDKAPAKSKRALLHEQRVAEYRASRRKRLYDLTHNLDEPSDESDEDSWYDVPALTKDEWAVKPQRGKKKGNATAGQGQNTNNGDAATPPKKRGRPPKDKNSTAQSNADKDKKNNKPKKQLKVDKVDNGVQPKRHVQLNGRGL</sequence>
<evidence type="ECO:0008006" key="4">
    <source>
        <dbReference type="Google" id="ProtNLM"/>
    </source>
</evidence>
<organism evidence="2 3">
    <name type="scientific">Lophiotrema nucula</name>
    <dbReference type="NCBI Taxonomy" id="690887"/>
    <lineage>
        <taxon>Eukaryota</taxon>
        <taxon>Fungi</taxon>
        <taxon>Dikarya</taxon>
        <taxon>Ascomycota</taxon>
        <taxon>Pezizomycotina</taxon>
        <taxon>Dothideomycetes</taxon>
        <taxon>Pleosporomycetidae</taxon>
        <taxon>Pleosporales</taxon>
        <taxon>Lophiotremataceae</taxon>
        <taxon>Lophiotrema</taxon>
    </lineage>
</organism>
<dbReference type="PANTHER" id="PTHR30619:SF1">
    <property type="entry name" value="RECOMBINATION PROTEIN 2"/>
    <property type="match status" value="1"/>
</dbReference>
<evidence type="ECO:0000313" key="3">
    <source>
        <dbReference type="Proteomes" id="UP000799770"/>
    </source>
</evidence>
<evidence type="ECO:0000256" key="1">
    <source>
        <dbReference type="SAM" id="MobiDB-lite"/>
    </source>
</evidence>
<feature type="region of interest" description="Disordered" evidence="1">
    <location>
        <begin position="200"/>
        <end position="228"/>
    </location>
</feature>
<reference evidence="2" key="1">
    <citation type="journal article" date="2020" name="Stud. Mycol.">
        <title>101 Dothideomycetes genomes: a test case for predicting lifestyles and emergence of pathogens.</title>
        <authorList>
            <person name="Haridas S."/>
            <person name="Albert R."/>
            <person name="Binder M."/>
            <person name="Bloem J."/>
            <person name="Labutti K."/>
            <person name="Salamov A."/>
            <person name="Andreopoulos B."/>
            <person name="Baker S."/>
            <person name="Barry K."/>
            <person name="Bills G."/>
            <person name="Bluhm B."/>
            <person name="Cannon C."/>
            <person name="Castanera R."/>
            <person name="Culley D."/>
            <person name="Daum C."/>
            <person name="Ezra D."/>
            <person name="Gonzalez J."/>
            <person name="Henrissat B."/>
            <person name="Kuo A."/>
            <person name="Liang C."/>
            <person name="Lipzen A."/>
            <person name="Lutzoni F."/>
            <person name="Magnuson J."/>
            <person name="Mondo S."/>
            <person name="Nolan M."/>
            <person name="Ohm R."/>
            <person name="Pangilinan J."/>
            <person name="Park H.-J."/>
            <person name="Ramirez L."/>
            <person name="Alfaro M."/>
            <person name="Sun H."/>
            <person name="Tritt A."/>
            <person name="Yoshinaga Y."/>
            <person name="Zwiers L.-H."/>
            <person name="Turgeon B."/>
            <person name="Goodwin S."/>
            <person name="Spatafora J."/>
            <person name="Crous P."/>
            <person name="Grigoriev I."/>
        </authorList>
    </citation>
    <scope>NUCLEOTIDE SEQUENCE</scope>
    <source>
        <strain evidence="2">CBS 627.86</strain>
    </source>
</reference>
<name>A0A6A5YNU7_9PLEO</name>
<feature type="compositionally biased region" description="Acidic residues" evidence="1">
    <location>
        <begin position="200"/>
        <end position="212"/>
    </location>
</feature>
<keyword evidence="3" id="KW-1185">Reference proteome</keyword>
<dbReference type="Gene3D" id="3.60.15.10">
    <property type="entry name" value="Ribonuclease Z/Hydroxyacylglutathione hydrolase-like"/>
    <property type="match status" value="1"/>
</dbReference>
<dbReference type="InterPro" id="IPR052159">
    <property type="entry name" value="Competence_DNA_uptake"/>
</dbReference>
<feature type="region of interest" description="Disordered" evidence="1">
    <location>
        <begin position="715"/>
        <end position="798"/>
    </location>
</feature>
<dbReference type="InterPro" id="IPR036866">
    <property type="entry name" value="RibonucZ/Hydroxyglut_hydro"/>
</dbReference>